<reference evidence="1" key="1">
    <citation type="submission" date="2014-05" db="EMBL/GenBank/DDBJ databases">
        <authorList>
            <person name="Chronopoulou M."/>
        </authorList>
    </citation>
    <scope>NUCLEOTIDE SEQUENCE</scope>
    <source>
        <tissue evidence="1">Whole organism</tissue>
    </source>
</reference>
<name>A0A0K2TZF3_LEPSM</name>
<proteinExistence type="predicted"/>
<evidence type="ECO:0000313" key="1">
    <source>
        <dbReference type="EMBL" id="CDW31379.1"/>
    </source>
</evidence>
<dbReference type="EMBL" id="HACA01014018">
    <property type="protein sequence ID" value="CDW31379.1"/>
    <property type="molecule type" value="Transcribed_RNA"/>
</dbReference>
<protein>
    <submittedName>
        <fullName evidence="1">Uncharacterized protein</fullName>
    </submittedName>
</protein>
<dbReference type="AlphaFoldDB" id="A0A0K2TZF3"/>
<accession>A0A0K2TZF3</accession>
<organism evidence="1">
    <name type="scientific">Lepeophtheirus salmonis</name>
    <name type="common">Salmon louse</name>
    <name type="synonym">Caligus salmonis</name>
    <dbReference type="NCBI Taxonomy" id="72036"/>
    <lineage>
        <taxon>Eukaryota</taxon>
        <taxon>Metazoa</taxon>
        <taxon>Ecdysozoa</taxon>
        <taxon>Arthropoda</taxon>
        <taxon>Crustacea</taxon>
        <taxon>Multicrustacea</taxon>
        <taxon>Hexanauplia</taxon>
        <taxon>Copepoda</taxon>
        <taxon>Siphonostomatoida</taxon>
        <taxon>Caligidae</taxon>
        <taxon>Lepeophtheirus</taxon>
    </lineage>
</organism>
<sequence>MFHENIDDILPSNFVNLLTLRHPDLV</sequence>